<dbReference type="Pfam" id="PF12937">
    <property type="entry name" value="F-box-like"/>
    <property type="match status" value="1"/>
</dbReference>
<dbReference type="CDD" id="cd22150">
    <property type="entry name" value="F-box_CeFBXA-like"/>
    <property type="match status" value="1"/>
</dbReference>
<evidence type="ECO:0000313" key="2">
    <source>
        <dbReference type="EMBL" id="KAF9780235.1"/>
    </source>
</evidence>
<dbReference type="PROSITE" id="PS50181">
    <property type="entry name" value="FBOX"/>
    <property type="match status" value="1"/>
</dbReference>
<dbReference type="OrthoDB" id="3256413at2759"/>
<reference evidence="2" key="1">
    <citation type="journal article" date="2020" name="Nat. Commun.">
        <title>Large-scale genome sequencing of mycorrhizal fungi provides insights into the early evolution of symbiotic traits.</title>
        <authorList>
            <person name="Miyauchi S."/>
            <person name="Kiss E."/>
            <person name="Kuo A."/>
            <person name="Drula E."/>
            <person name="Kohler A."/>
            <person name="Sanchez-Garcia M."/>
            <person name="Morin E."/>
            <person name="Andreopoulos B."/>
            <person name="Barry K.W."/>
            <person name="Bonito G."/>
            <person name="Buee M."/>
            <person name="Carver A."/>
            <person name="Chen C."/>
            <person name="Cichocki N."/>
            <person name="Clum A."/>
            <person name="Culley D."/>
            <person name="Crous P.W."/>
            <person name="Fauchery L."/>
            <person name="Girlanda M."/>
            <person name="Hayes R.D."/>
            <person name="Keri Z."/>
            <person name="LaButti K."/>
            <person name="Lipzen A."/>
            <person name="Lombard V."/>
            <person name="Magnuson J."/>
            <person name="Maillard F."/>
            <person name="Murat C."/>
            <person name="Nolan M."/>
            <person name="Ohm R.A."/>
            <person name="Pangilinan J."/>
            <person name="Pereira M.F."/>
            <person name="Perotto S."/>
            <person name="Peter M."/>
            <person name="Pfister S."/>
            <person name="Riley R."/>
            <person name="Sitrit Y."/>
            <person name="Stielow J.B."/>
            <person name="Szollosi G."/>
            <person name="Zifcakova L."/>
            <person name="Stursova M."/>
            <person name="Spatafora J.W."/>
            <person name="Tedersoo L."/>
            <person name="Vaario L.M."/>
            <person name="Yamada A."/>
            <person name="Yan M."/>
            <person name="Wang P."/>
            <person name="Xu J."/>
            <person name="Bruns T."/>
            <person name="Baldrian P."/>
            <person name="Vilgalys R."/>
            <person name="Dunand C."/>
            <person name="Henrissat B."/>
            <person name="Grigoriev I.V."/>
            <person name="Hibbett D."/>
            <person name="Nagy L.G."/>
            <person name="Martin F.M."/>
        </authorList>
    </citation>
    <scope>NUCLEOTIDE SEQUENCE</scope>
    <source>
        <strain evidence="2">UH-Tt-Lm1</strain>
    </source>
</reference>
<evidence type="ECO:0000313" key="3">
    <source>
        <dbReference type="Proteomes" id="UP000736335"/>
    </source>
</evidence>
<keyword evidence="3" id="KW-1185">Reference proteome</keyword>
<dbReference type="SMART" id="SM00256">
    <property type="entry name" value="FBOX"/>
    <property type="match status" value="1"/>
</dbReference>
<organism evidence="2 3">
    <name type="scientific">Thelephora terrestris</name>
    <dbReference type="NCBI Taxonomy" id="56493"/>
    <lineage>
        <taxon>Eukaryota</taxon>
        <taxon>Fungi</taxon>
        <taxon>Dikarya</taxon>
        <taxon>Basidiomycota</taxon>
        <taxon>Agaricomycotina</taxon>
        <taxon>Agaricomycetes</taxon>
        <taxon>Thelephorales</taxon>
        <taxon>Thelephoraceae</taxon>
        <taxon>Thelephora</taxon>
    </lineage>
</organism>
<gene>
    <name evidence="2" type="ORF">BJ322DRAFT_1112901</name>
</gene>
<dbReference type="AlphaFoldDB" id="A0A9P6H641"/>
<name>A0A9P6H641_9AGAM</name>
<evidence type="ECO:0000259" key="1">
    <source>
        <dbReference type="PROSITE" id="PS50181"/>
    </source>
</evidence>
<protein>
    <recommendedName>
        <fullName evidence="1">F-box domain-containing protein</fullName>
    </recommendedName>
</protein>
<dbReference type="InterPro" id="IPR036047">
    <property type="entry name" value="F-box-like_dom_sf"/>
</dbReference>
<feature type="domain" description="F-box" evidence="1">
    <location>
        <begin position="1"/>
        <end position="45"/>
    </location>
</feature>
<proteinExistence type="predicted"/>
<dbReference type="Gene3D" id="1.20.1280.50">
    <property type="match status" value="1"/>
</dbReference>
<reference evidence="2" key="2">
    <citation type="submission" date="2020-11" db="EMBL/GenBank/DDBJ databases">
        <authorList>
            <consortium name="DOE Joint Genome Institute"/>
            <person name="Kuo A."/>
            <person name="Miyauchi S."/>
            <person name="Kiss E."/>
            <person name="Drula E."/>
            <person name="Kohler A."/>
            <person name="Sanchez-Garcia M."/>
            <person name="Andreopoulos B."/>
            <person name="Barry K.W."/>
            <person name="Bonito G."/>
            <person name="Buee M."/>
            <person name="Carver A."/>
            <person name="Chen C."/>
            <person name="Cichocki N."/>
            <person name="Clum A."/>
            <person name="Culley D."/>
            <person name="Crous P.W."/>
            <person name="Fauchery L."/>
            <person name="Girlanda M."/>
            <person name="Hayes R."/>
            <person name="Keri Z."/>
            <person name="Labutti K."/>
            <person name="Lipzen A."/>
            <person name="Lombard V."/>
            <person name="Magnuson J."/>
            <person name="Maillard F."/>
            <person name="Morin E."/>
            <person name="Murat C."/>
            <person name="Nolan M."/>
            <person name="Ohm R."/>
            <person name="Pangilinan J."/>
            <person name="Pereira M."/>
            <person name="Perotto S."/>
            <person name="Peter M."/>
            <person name="Riley R."/>
            <person name="Sitrit Y."/>
            <person name="Stielow B."/>
            <person name="Szollosi G."/>
            <person name="Zifcakova L."/>
            <person name="Stursova M."/>
            <person name="Spatafora J.W."/>
            <person name="Tedersoo L."/>
            <person name="Vaario L.-M."/>
            <person name="Yamada A."/>
            <person name="Yan M."/>
            <person name="Wang P."/>
            <person name="Xu J."/>
            <person name="Bruns T."/>
            <person name="Baldrian P."/>
            <person name="Vilgalys R."/>
            <person name="Henrissat B."/>
            <person name="Grigoriev I.V."/>
            <person name="Hibbett D."/>
            <person name="Nagy L.G."/>
            <person name="Martin F.M."/>
        </authorList>
    </citation>
    <scope>NUCLEOTIDE SEQUENCE</scope>
    <source>
        <strain evidence="2">UH-Tt-Lm1</strain>
    </source>
</reference>
<dbReference type="SUPFAM" id="SSF81383">
    <property type="entry name" value="F-box domain"/>
    <property type="match status" value="1"/>
</dbReference>
<dbReference type="InterPro" id="IPR001810">
    <property type="entry name" value="F-box_dom"/>
</dbReference>
<accession>A0A9P6H641</accession>
<comment type="caution">
    <text evidence="2">The sequence shown here is derived from an EMBL/GenBank/DDBJ whole genome shotgun (WGS) entry which is preliminary data.</text>
</comment>
<dbReference type="EMBL" id="WIUZ02000017">
    <property type="protein sequence ID" value="KAF9780235.1"/>
    <property type="molecule type" value="Genomic_DNA"/>
</dbReference>
<dbReference type="Proteomes" id="UP000736335">
    <property type="component" value="Unassembled WGS sequence"/>
</dbReference>
<sequence>MLANLPAELLVKILDNLDSFALTSCRFVNRSFDDVIKSSSLLQYKLELGLAGVDANPACTLAPSECLEAVRSYRRGWENLAWSSSDGWREATGSVSHNRGTFTLGEVVAKGDDDHYYYKLRTQRLQLKSRHRRLEERTWSEDRPINIIPVGIDPSQDLLFAIPNANCGEVRILTLSTFEPHPGVAHPTVSLPVGQESSVEMDVYKSNVAAATHLRFTFKFEGSILVYNWRTGAMLVEISYPCDDFFFLTEDLVACYVTWRDPTDRPSHFAVFRIPDTRNVAPSQEPSPTTTPLCVFDLPHSIDGKSWYLAWQGRMNSSYGSCPPPNDPAVPFYASGRRLLFTLWSLPYSSFWGSPECSLIIPLRTLLNHAPSEPTPSTTVFHWDTWGPSGTRLLSGIDARQMSLQFGWKIARLGPPDPSNMPLWPSRDVGITVYDFNPLPFHGPPDVTEREEWEPETDAVGRTKRVVTSPSSCPDSAELAGVQTYLPYRITSAPFELRGRAADHDNYEISLGEDGMIVWTHLTLDYAVLTI</sequence>